<sequence>MAPADKERINTGINKFLSAKRKEAGESMDGALQKKRKQDALPKLSSKDWLQCMQNSFEAGRGSGLEDWLVEERAWDDDEGENEAEPGMCVFLCDQHQVQWCAIYYLIYQRRGAFLGLNGPIHRRNNDCDRACVAAGFYTTHLSDMLIGNISYGPWHGRKFWHEICDQAKDAVLALDEHSPLLIKMWPAICKDRGWVEDKDTNSAARTRWLKDLPLSRDFSTIGPRSSTGRWMSIHKQGMYRDKNYHTKLFVLILYAVGKGWETSWAALMERHRRIQKPPPTSSASSGTSKGDPEKGKPGPSIAALSASAKSTTKQSLYKGAVNGLHGAIRIMASPDHIDKSRIKMLLFEPLHREHSSTIVDMKGQSESMQFYIDMAKGLWLDPLKKSIKALHDLRGLWRAGFVVDSSEADLAGLTLQSARVQADDALAASAWRLLSNILHQRCGSMARHTFTYPFVLAMVGSSQEAERKKGMELFHKDWHAFAEAKNSATVSMQRLAARSCLHVRAMEDTARMARKDAWKPTERIINRCREIFSGFGQEKIVEDALQKCRLQEERRSGQKMVKQWRVFELPSAAGLIKQYGREEVVPDETPIQVDGTGDAIFNHTGKFDNVSFDSIRTADGWQTWDAQSVKVQSAEVALLRWARASGQWAKIDEVWRAALIPPRQCILCRAKKIFPHGRWDFLLCVRYAGGGIGLEGACDWQQLHVFGPASFRVGVALRH</sequence>
<feature type="region of interest" description="Disordered" evidence="1">
    <location>
        <begin position="275"/>
        <end position="308"/>
    </location>
</feature>
<comment type="caution">
    <text evidence="2">The sequence shown here is derived from an EMBL/GenBank/DDBJ whole genome shotgun (WGS) entry which is preliminary data.</text>
</comment>
<evidence type="ECO:0000256" key="1">
    <source>
        <dbReference type="SAM" id="MobiDB-lite"/>
    </source>
</evidence>
<dbReference type="Proteomes" id="UP001189429">
    <property type="component" value="Unassembled WGS sequence"/>
</dbReference>
<proteinExistence type="predicted"/>
<name>A0ABN9RKK8_9DINO</name>
<protein>
    <submittedName>
        <fullName evidence="2">Uncharacterized protein</fullName>
    </submittedName>
</protein>
<evidence type="ECO:0000313" key="3">
    <source>
        <dbReference type="Proteomes" id="UP001189429"/>
    </source>
</evidence>
<accession>A0ABN9RKK8</accession>
<keyword evidence="3" id="KW-1185">Reference proteome</keyword>
<organism evidence="2 3">
    <name type="scientific">Prorocentrum cordatum</name>
    <dbReference type="NCBI Taxonomy" id="2364126"/>
    <lineage>
        <taxon>Eukaryota</taxon>
        <taxon>Sar</taxon>
        <taxon>Alveolata</taxon>
        <taxon>Dinophyceae</taxon>
        <taxon>Prorocentrales</taxon>
        <taxon>Prorocentraceae</taxon>
        <taxon>Prorocentrum</taxon>
    </lineage>
</organism>
<gene>
    <name evidence="2" type="ORF">PCOR1329_LOCUS21625</name>
</gene>
<dbReference type="EMBL" id="CAUYUJ010007136">
    <property type="protein sequence ID" value="CAK0819686.1"/>
    <property type="molecule type" value="Genomic_DNA"/>
</dbReference>
<reference evidence="2" key="1">
    <citation type="submission" date="2023-10" db="EMBL/GenBank/DDBJ databases">
        <authorList>
            <person name="Chen Y."/>
            <person name="Shah S."/>
            <person name="Dougan E. K."/>
            <person name="Thang M."/>
            <person name="Chan C."/>
        </authorList>
    </citation>
    <scope>NUCLEOTIDE SEQUENCE [LARGE SCALE GENOMIC DNA]</scope>
</reference>
<evidence type="ECO:0000313" key="2">
    <source>
        <dbReference type="EMBL" id="CAK0819686.1"/>
    </source>
</evidence>